<dbReference type="Proteomes" id="UP000063308">
    <property type="component" value="Chromosome"/>
</dbReference>
<accession>A0A0E4BP49</accession>
<dbReference type="AlphaFoldDB" id="A0A0E4BP49"/>
<proteinExistence type="predicted"/>
<reference evidence="1 2" key="1">
    <citation type="submission" date="2014-11" db="EMBL/GenBank/DDBJ databases">
        <title>Symbiosis island explosion on the genome of extra-slow-growing strains of soybean bradyrhizobia with massive insertion sequences.</title>
        <authorList>
            <person name="Iida T."/>
            <person name="Minamisawa K."/>
        </authorList>
    </citation>
    <scope>NUCLEOTIDE SEQUENCE [LARGE SCALE GENOMIC DNA]</scope>
    <source>
        <strain evidence="1 2">NK6</strain>
    </source>
</reference>
<evidence type="ECO:0000313" key="1">
    <source>
        <dbReference type="EMBL" id="BAR56661.1"/>
    </source>
</evidence>
<sequence>MGGAAAGIATGARRALGGGQVFCTNGGCRPVNRGCHLEYRGGGGPGNDANAEVCN</sequence>
<name>A0A0E4BP49_9BRAD</name>
<evidence type="ECO:0000313" key="2">
    <source>
        <dbReference type="Proteomes" id="UP000063308"/>
    </source>
</evidence>
<organism evidence="1 2">
    <name type="scientific">Bradyrhizobium diazoefficiens</name>
    <dbReference type="NCBI Taxonomy" id="1355477"/>
    <lineage>
        <taxon>Bacteria</taxon>
        <taxon>Pseudomonadati</taxon>
        <taxon>Pseudomonadota</taxon>
        <taxon>Alphaproteobacteria</taxon>
        <taxon>Hyphomicrobiales</taxon>
        <taxon>Nitrobacteraceae</taxon>
        <taxon>Bradyrhizobium</taxon>
    </lineage>
</organism>
<dbReference type="EMBL" id="AP014685">
    <property type="protein sequence ID" value="BAR56661.1"/>
    <property type="molecule type" value="Genomic_DNA"/>
</dbReference>
<gene>
    <name evidence="1" type="ORF">NK6_3484</name>
</gene>
<protein>
    <submittedName>
        <fullName evidence="1">Uncharacterized protein</fullName>
    </submittedName>
</protein>